<evidence type="ECO:0000313" key="3">
    <source>
        <dbReference type="Proteomes" id="UP000293360"/>
    </source>
</evidence>
<gene>
    <name evidence="2" type="ORF">DL764_005121</name>
</gene>
<feature type="domain" description="N-acetyltransferase" evidence="1">
    <location>
        <begin position="58"/>
        <end position="202"/>
    </location>
</feature>
<sequence>MSEGLSLGPPVDARPALRPERQAIEGHYVTLVPLDTAHAPALYEHLCGPSNNAVWAYMPIANENFASLSQFTEYIAQLSASGDPFLYTVIPKQDLPSEQAAGTARAKAGAPVGYLSYLNIEPAHRCTEIGHVTFSPALQRTREASEALALAMRHAFGELRNRRVEWKCDALNAKSRRAAERLGFVYEGLFRKHRVVRGRNRDTAWFSVVDDDWEEGKVGAALERWLEPGNFADGRQVRTLEQIRQELRGGQ</sequence>
<dbReference type="EMBL" id="QJNU01000256">
    <property type="protein sequence ID" value="RYP03480.1"/>
    <property type="molecule type" value="Genomic_DNA"/>
</dbReference>
<dbReference type="Pfam" id="PF13302">
    <property type="entry name" value="Acetyltransf_3"/>
    <property type="match status" value="1"/>
</dbReference>
<dbReference type="InterPro" id="IPR051908">
    <property type="entry name" value="Ribosomal_N-acetyltransferase"/>
</dbReference>
<dbReference type="PANTHER" id="PTHR43441:SF2">
    <property type="entry name" value="FAMILY ACETYLTRANSFERASE, PUTATIVE (AFU_ORTHOLOGUE AFUA_7G00850)-RELATED"/>
    <property type="match status" value="1"/>
</dbReference>
<dbReference type="PANTHER" id="PTHR43441">
    <property type="entry name" value="RIBOSOMAL-PROTEIN-SERINE ACETYLTRANSFERASE"/>
    <property type="match status" value="1"/>
</dbReference>
<dbReference type="AlphaFoldDB" id="A0A4Q4TDC9"/>
<keyword evidence="3" id="KW-1185">Reference proteome</keyword>
<dbReference type="FunFam" id="3.40.630.30:FF:000047">
    <property type="entry name" value="Acetyltransferase, GNAT family"/>
    <property type="match status" value="1"/>
</dbReference>
<accession>A0A4Q4TDC9</accession>
<dbReference type="SUPFAM" id="SSF55729">
    <property type="entry name" value="Acyl-CoA N-acyltransferases (Nat)"/>
    <property type="match status" value="1"/>
</dbReference>
<dbReference type="GO" id="GO:0008999">
    <property type="term" value="F:protein-N-terminal-alanine acetyltransferase activity"/>
    <property type="evidence" value="ECO:0007669"/>
    <property type="project" value="TreeGrafter"/>
</dbReference>
<comment type="caution">
    <text evidence="2">The sequence shown here is derived from an EMBL/GenBank/DDBJ whole genome shotgun (WGS) entry which is preliminary data.</text>
</comment>
<evidence type="ECO:0000313" key="2">
    <source>
        <dbReference type="EMBL" id="RYP03480.1"/>
    </source>
</evidence>
<dbReference type="InterPro" id="IPR000182">
    <property type="entry name" value="GNAT_dom"/>
</dbReference>
<proteinExistence type="predicted"/>
<dbReference type="InterPro" id="IPR016181">
    <property type="entry name" value="Acyl_CoA_acyltransferase"/>
</dbReference>
<dbReference type="GO" id="GO:1990189">
    <property type="term" value="F:protein N-terminal-serine acetyltransferase activity"/>
    <property type="evidence" value="ECO:0007669"/>
    <property type="project" value="TreeGrafter"/>
</dbReference>
<organism evidence="2 3">
    <name type="scientific">Monosporascus ibericus</name>
    <dbReference type="NCBI Taxonomy" id="155417"/>
    <lineage>
        <taxon>Eukaryota</taxon>
        <taxon>Fungi</taxon>
        <taxon>Dikarya</taxon>
        <taxon>Ascomycota</taxon>
        <taxon>Pezizomycotina</taxon>
        <taxon>Sordariomycetes</taxon>
        <taxon>Xylariomycetidae</taxon>
        <taxon>Xylariales</taxon>
        <taxon>Xylariales incertae sedis</taxon>
        <taxon>Monosporascus</taxon>
    </lineage>
</organism>
<dbReference type="Proteomes" id="UP000293360">
    <property type="component" value="Unassembled WGS sequence"/>
</dbReference>
<evidence type="ECO:0000259" key="1">
    <source>
        <dbReference type="PROSITE" id="PS51186"/>
    </source>
</evidence>
<dbReference type="PROSITE" id="PS51186">
    <property type="entry name" value="GNAT"/>
    <property type="match status" value="1"/>
</dbReference>
<protein>
    <recommendedName>
        <fullName evidence="1">N-acetyltransferase domain-containing protein</fullName>
    </recommendedName>
</protein>
<name>A0A4Q4TDC9_9PEZI</name>
<reference evidence="2 3" key="1">
    <citation type="submission" date="2018-06" db="EMBL/GenBank/DDBJ databases">
        <title>Complete Genomes of Monosporascus.</title>
        <authorList>
            <person name="Robinson A.J."/>
            <person name="Natvig D.O."/>
        </authorList>
    </citation>
    <scope>NUCLEOTIDE SEQUENCE [LARGE SCALE GENOMIC DNA]</scope>
    <source>
        <strain evidence="2 3">CBS 110550</strain>
    </source>
</reference>
<dbReference type="Gene3D" id="3.40.630.30">
    <property type="match status" value="1"/>
</dbReference>
<dbReference type="OrthoDB" id="41238at2759"/>